<comment type="similarity">
    <text evidence="2">Belongs to the ATP11 family.</text>
</comment>
<comment type="caution">
    <text evidence="5">The sequence shown here is derived from an EMBL/GenBank/DDBJ whole genome shotgun (WGS) entry which is preliminary data.</text>
</comment>
<evidence type="ECO:0000256" key="4">
    <source>
        <dbReference type="ARBA" id="ARBA00023128"/>
    </source>
</evidence>
<evidence type="ECO:0000256" key="3">
    <source>
        <dbReference type="ARBA" id="ARBA00022946"/>
    </source>
</evidence>
<organism evidence="5 6">
    <name type="scientific">Porphyridium purpureum</name>
    <name type="common">Red alga</name>
    <name type="synonym">Porphyridium cruentum</name>
    <dbReference type="NCBI Taxonomy" id="35688"/>
    <lineage>
        <taxon>Eukaryota</taxon>
        <taxon>Rhodophyta</taxon>
        <taxon>Bangiophyceae</taxon>
        <taxon>Porphyridiales</taxon>
        <taxon>Porphyridiaceae</taxon>
        <taxon>Porphyridium</taxon>
    </lineage>
</organism>
<dbReference type="InterPro" id="IPR010591">
    <property type="entry name" value="ATP11"/>
</dbReference>
<dbReference type="Proteomes" id="UP000324585">
    <property type="component" value="Unassembled WGS sequence"/>
</dbReference>
<dbReference type="GO" id="GO:0033615">
    <property type="term" value="P:mitochondrial proton-transporting ATP synthase complex assembly"/>
    <property type="evidence" value="ECO:0007669"/>
    <property type="project" value="TreeGrafter"/>
</dbReference>
<dbReference type="AlphaFoldDB" id="A0A5J4YT91"/>
<keyword evidence="4" id="KW-0496">Mitochondrion</keyword>
<evidence type="ECO:0000313" key="6">
    <source>
        <dbReference type="Proteomes" id="UP000324585"/>
    </source>
</evidence>
<evidence type="ECO:0000256" key="2">
    <source>
        <dbReference type="ARBA" id="ARBA00009116"/>
    </source>
</evidence>
<dbReference type="PANTHER" id="PTHR13126">
    <property type="entry name" value="CHAPERONE ATP11"/>
    <property type="match status" value="1"/>
</dbReference>
<dbReference type="Pfam" id="PF06644">
    <property type="entry name" value="ATP11"/>
    <property type="match status" value="1"/>
</dbReference>
<proteinExistence type="inferred from homology"/>
<accession>A0A5J4YT91</accession>
<reference evidence="6" key="1">
    <citation type="journal article" date="2019" name="Nat. Commun.">
        <title>Expansion of phycobilisome linker gene families in mesophilic red algae.</title>
        <authorList>
            <person name="Lee J."/>
            <person name="Kim D."/>
            <person name="Bhattacharya D."/>
            <person name="Yoon H.S."/>
        </authorList>
    </citation>
    <scope>NUCLEOTIDE SEQUENCE [LARGE SCALE GENOMIC DNA]</scope>
    <source>
        <strain evidence="6">CCMP 1328</strain>
    </source>
</reference>
<dbReference type="GO" id="GO:0005739">
    <property type="term" value="C:mitochondrion"/>
    <property type="evidence" value="ECO:0007669"/>
    <property type="project" value="UniProtKB-SubCell"/>
</dbReference>
<dbReference type="EMBL" id="VRMN01000004">
    <property type="protein sequence ID" value="KAA8494448.1"/>
    <property type="molecule type" value="Genomic_DNA"/>
</dbReference>
<protein>
    <submittedName>
        <fullName evidence="5">ATP synthase mitochondrial F1 complex assembly factor 1</fullName>
    </submittedName>
</protein>
<comment type="subcellular location">
    <subcellularLocation>
        <location evidence="1">Mitochondrion</location>
    </subcellularLocation>
</comment>
<gene>
    <name evidence="5" type="ORF">FVE85_2689</name>
</gene>
<keyword evidence="3" id="KW-0809">Transit peptide</keyword>
<sequence length="235" mass="27188">MWWTRRVQSLQRVFQTQQYVRGRDVPRHAVRYEHGSRSMSGDVFVPGVSAPSGGKVKGFTLPVAKSLREVVKLPLMEKASAGEIKQIWSEHYKQHQTAMGDVLTPAELDALRANAVKYPMFVYPIKQSDRDGFYTLFAQWQGDHCFMTFLEEYKADPAAAQPWFILSLYPELVKTKMIALMRGEVFLKQMTLNEGKHVMKLARKFYLGDRAHVDLLHQFNRDSKHFSFDELARKC</sequence>
<evidence type="ECO:0000256" key="1">
    <source>
        <dbReference type="ARBA" id="ARBA00004173"/>
    </source>
</evidence>
<dbReference type="OrthoDB" id="4125at2759"/>
<dbReference type="OMA" id="RCEIKDE"/>
<name>A0A5J4YT91_PORPP</name>
<keyword evidence="6" id="KW-1185">Reference proteome</keyword>
<evidence type="ECO:0000313" key="5">
    <source>
        <dbReference type="EMBL" id="KAA8494448.1"/>
    </source>
</evidence>
<dbReference type="PANTHER" id="PTHR13126:SF0">
    <property type="entry name" value="ATP SYNTHASE MITOCHONDRIAL F1 COMPLEX ASSEMBLY FACTOR 1"/>
    <property type="match status" value="1"/>
</dbReference>